<evidence type="ECO:0000313" key="2">
    <source>
        <dbReference type="EMBL" id="SOY27487.1"/>
    </source>
</evidence>
<dbReference type="InterPro" id="IPR015943">
    <property type="entry name" value="WD40/YVTN_repeat-like_dom_sf"/>
</dbReference>
<dbReference type="InterPro" id="IPR027946">
    <property type="entry name" value="Ogl_dom"/>
</dbReference>
<accession>A0A2K4ZAK1</accession>
<dbReference type="SUPFAM" id="SSF69304">
    <property type="entry name" value="Tricorn protease N-terminal domain"/>
    <property type="match status" value="1"/>
</dbReference>
<keyword evidence="3" id="KW-1185">Reference proteome</keyword>
<organism evidence="2 3">
    <name type="scientific">Acetatifactor muris</name>
    <dbReference type="NCBI Taxonomy" id="879566"/>
    <lineage>
        <taxon>Bacteria</taxon>
        <taxon>Bacillati</taxon>
        <taxon>Bacillota</taxon>
        <taxon>Clostridia</taxon>
        <taxon>Lachnospirales</taxon>
        <taxon>Lachnospiraceae</taxon>
        <taxon>Acetatifactor</taxon>
    </lineage>
</organism>
<sequence length="390" mass="43855">MSAALRLPAFFLTEDGFRAFESRAMERKKIVRETGKICRRRCERFGTVYDTLEQPGGHAAHSYVTNNCWDGRDAIVTARVKSLADFSCEFVRTELGTGEEEVITRGRWPEFEVKNGNLYQFFGKEVLRTNLKTKKTEVLWAGDYELSGPISVSADEKRVSVSWFYGDGTTSVGFLDTEKGQHTEVYRGGFAPPFQDISHVMVSPRDHNKIFFCHEGITQYITNRLWMAEADTGHVENIFRQRLDENGNNGDCVGHEMWSSDGKGMYFIKYISTTLPPKGVWYLDVYTKESRPVASGYEYWHVGVSPAGNLLAADTQIGGSHSEVILIDQAKGEEIPLVFAKTNWTHPCHPHPVFNCDGTKVCFETLNEEGNLCVGIVDLVQKCGSGGERK</sequence>
<evidence type="ECO:0000313" key="3">
    <source>
        <dbReference type="Proteomes" id="UP000236311"/>
    </source>
</evidence>
<keyword evidence="2" id="KW-0456">Lyase</keyword>
<proteinExistence type="predicted"/>
<dbReference type="Pfam" id="PF14583">
    <property type="entry name" value="Pectate_lyase22"/>
    <property type="match status" value="1"/>
</dbReference>
<dbReference type="RefSeq" id="WP_103237612.1">
    <property type="nucleotide sequence ID" value="NZ_JANJZD010000016.1"/>
</dbReference>
<dbReference type="EC" id="4.2.2.6" evidence="2"/>
<gene>
    <name evidence="2" type="primary">ogl</name>
    <name evidence="2" type="ORF">AMURIS_00191</name>
</gene>
<dbReference type="Gene3D" id="2.130.10.10">
    <property type="entry name" value="YVTN repeat-like/Quinoprotein amine dehydrogenase"/>
    <property type="match status" value="1"/>
</dbReference>
<dbReference type="OrthoDB" id="8432779at2"/>
<dbReference type="Proteomes" id="UP000236311">
    <property type="component" value="Unassembled WGS sequence"/>
</dbReference>
<reference evidence="2 3" key="1">
    <citation type="submission" date="2018-01" db="EMBL/GenBank/DDBJ databases">
        <authorList>
            <person name="Gaut B.S."/>
            <person name="Morton B.R."/>
            <person name="Clegg M.T."/>
            <person name="Duvall M.R."/>
        </authorList>
    </citation>
    <scope>NUCLEOTIDE SEQUENCE [LARGE SCALE GENOMIC DNA]</scope>
    <source>
        <strain evidence="2">GP69</strain>
    </source>
</reference>
<dbReference type="AlphaFoldDB" id="A0A2K4ZAK1"/>
<dbReference type="GO" id="GO:0045490">
    <property type="term" value="P:pectin catabolic process"/>
    <property type="evidence" value="ECO:0007669"/>
    <property type="project" value="InterPro"/>
</dbReference>
<dbReference type="GO" id="GO:0047487">
    <property type="term" value="F:oligogalacturonide lyase activity"/>
    <property type="evidence" value="ECO:0007669"/>
    <property type="project" value="UniProtKB-EC"/>
</dbReference>
<protein>
    <submittedName>
        <fullName evidence="2">Oligogalacturonate lyase</fullName>
        <ecNumber evidence="2">4.2.2.6</ecNumber>
    </submittedName>
</protein>
<name>A0A2K4ZAK1_9FIRM</name>
<feature type="domain" description="Oligogalacturonate lyase" evidence="1">
    <location>
        <begin position="195"/>
        <end position="302"/>
    </location>
</feature>
<evidence type="ECO:0000259" key="1">
    <source>
        <dbReference type="Pfam" id="PF14583"/>
    </source>
</evidence>
<dbReference type="EMBL" id="OFSM01000001">
    <property type="protein sequence ID" value="SOY27487.1"/>
    <property type="molecule type" value="Genomic_DNA"/>
</dbReference>